<sequence>MVYPKRVRTANFLRGHGAVRSSALSSTNLPGDLGQKEGHFNGGGIPHRHHGLPSRRQPSRRRLARGWCPYQQQLGHLQSSSWKIGNDTYNSEFLRKKFVDNKIQTVKKMFFPTKT</sequence>
<dbReference type="AlphaFoldDB" id="A0AAV6LY10"/>
<feature type="compositionally biased region" description="Basic residues" evidence="1">
    <location>
        <begin position="46"/>
        <end position="61"/>
    </location>
</feature>
<evidence type="ECO:0000313" key="3">
    <source>
        <dbReference type="Proteomes" id="UP000685013"/>
    </source>
</evidence>
<name>A0AAV6LY10_9ROSI</name>
<organism evidence="2 3">
    <name type="scientific">Cucurbita argyrosperma subsp. sororia</name>
    <dbReference type="NCBI Taxonomy" id="37648"/>
    <lineage>
        <taxon>Eukaryota</taxon>
        <taxon>Viridiplantae</taxon>
        <taxon>Streptophyta</taxon>
        <taxon>Embryophyta</taxon>
        <taxon>Tracheophyta</taxon>
        <taxon>Spermatophyta</taxon>
        <taxon>Magnoliopsida</taxon>
        <taxon>eudicotyledons</taxon>
        <taxon>Gunneridae</taxon>
        <taxon>Pentapetalae</taxon>
        <taxon>rosids</taxon>
        <taxon>fabids</taxon>
        <taxon>Cucurbitales</taxon>
        <taxon>Cucurbitaceae</taxon>
        <taxon>Cucurbiteae</taxon>
        <taxon>Cucurbita</taxon>
    </lineage>
</organism>
<keyword evidence="3" id="KW-1185">Reference proteome</keyword>
<evidence type="ECO:0000256" key="1">
    <source>
        <dbReference type="SAM" id="MobiDB-lite"/>
    </source>
</evidence>
<proteinExistence type="predicted"/>
<dbReference type="Proteomes" id="UP000685013">
    <property type="component" value="Chromosome 19"/>
</dbReference>
<comment type="caution">
    <text evidence="2">The sequence shown here is derived from an EMBL/GenBank/DDBJ whole genome shotgun (WGS) entry which is preliminary data.</text>
</comment>
<feature type="region of interest" description="Disordered" evidence="1">
    <location>
        <begin position="23"/>
        <end position="61"/>
    </location>
</feature>
<dbReference type="EMBL" id="JAGKQH010000019">
    <property type="protein sequence ID" value="KAG6571768.1"/>
    <property type="molecule type" value="Genomic_DNA"/>
</dbReference>
<gene>
    <name evidence="2" type="ORF">SDJN03_28496</name>
</gene>
<evidence type="ECO:0000313" key="2">
    <source>
        <dbReference type="EMBL" id="KAG6571768.1"/>
    </source>
</evidence>
<protein>
    <submittedName>
        <fullName evidence="2">Uncharacterized protein</fullName>
    </submittedName>
</protein>
<feature type="non-terminal residue" evidence="2">
    <location>
        <position position="1"/>
    </location>
</feature>
<reference evidence="2 3" key="1">
    <citation type="journal article" date="2021" name="Hortic Res">
        <title>The domestication of Cucurbita argyrosperma as revealed by the genome of its wild relative.</title>
        <authorList>
            <person name="Barrera-Redondo J."/>
            <person name="Sanchez-de la Vega G."/>
            <person name="Aguirre-Liguori J.A."/>
            <person name="Castellanos-Morales G."/>
            <person name="Gutierrez-Guerrero Y.T."/>
            <person name="Aguirre-Dugua X."/>
            <person name="Aguirre-Planter E."/>
            <person name="Tenaillon M.I."/>
            <person name="Lira-Saade R."/>
            <person name="Eguiarte L.E."/>
        </authorList>
    </citation>
    <scope>NUCLEOTIDE SEQUENCE [LARGE SCALE GENOMIC DNA]</scope>
    <source>
        <strain evidence="2">JBR-2021</strain>
    </source>
</reference>
<accession>A0AAV6LY10</accession>